<comment type="caution">
    <text evidence="2">The sequence shown here is derived from an EMBL/GenBank/DDBJ whole genome shotgun (WGS) entry which is preliminary data.</text>
</comment>
<evidence type="ECO:0000313" key="2">
    <source>
        <dbReference type="EMBL" id="CAE7543360.1"/>
    </source>
</evidence>
<reference evidence="2" key="1">
    <citation type="submission" date="2021-02" db="EMBL/GenBank/DDBJ databases">
        <authorList>
            <person name="Dougan E. K."/>
            <person name="Rhodes N."/>
            <person name="Thang M."/>
            <person name="Chan C."/>
        </authorList>
    </citation>
    <scope>NUCLEOTIDE SEQUENCE</scope>
</reference>
<name>A0A812TXZ4_SYMPI</name>
<evidence type="ECO:0000313" key="3">
    <source>
        <dbReference type="Proteomes" id="UP000649617"/>
    </source>
</evidence>
<dbReference type="EMBL" id="CAJNIZ010033235">
    <property type="protein sequence ID" value="CAE7543360.1"/>
    <property type="molecule type" value="Genomic_DNA"/>
</dbReference>
<dbReference type="Proteomes" id="UP000649617">
    <property type="component" value="Unassembled WGS sequence"/>
</dbReference>
<keyword evidence="3" id="KW-1185">Reference proteome</keyword>
<dbReference type="AlphaFoldDB" id="A0A812TXZ4"/>
<sequence length="165" mass="18978">DLQIAWDDMRNRLGSMPSGSTTSLEFTEDTQVPRRRMEYDNDMEDTLVENDHLERVEDDHRSHPSHAGDDSHVPLEDDRIDHVEGDVVHGLRPQNVETFLRPTLVPPLMPRMPPAELVMVKEDPSDDELKITSVHAATPVPRKRADEMTNEEIRARLEEISMKHD</sequence>
<protein>
    <submittedName>
        <fullName evidence="2">Uncharacterized protein</fullName>
    </submittedName>
</protein>
<proteinExistence type="predicted"/>
<feature type="region of interest" description="Disordered" evidence="1">
    <location>
        <begin position="1"/>
        <end position="77"/>
    </location>
</feature>
<feature type="non-terminal residue" evidence="2">
    <location>
        <position position="165"/>
    </location>
</feature>
<organism evidence="2 3">
    <name type="scientific">Symbiodinium pilosum</name>
    <name type="common">Dinoflagellate</name>
    <dbReference type="NCBI Taxonomy" id="2952"/>
    <lineage>
        <taxon>Eukaryota</taxon>
        <taxon>Sar</taxon>
        <taxon>Alveolata</taxon>
        <taxon>Dinophyceae</taxon>
        <taxon>Suessiales</taxon>
        <taxon>Symbiodiniaceae</taxon>
        <taxon>Symbiodinium</taxon>
    </lineage>
</organism>
<accession>A0A812TXZ4</accession>
<gene>
    <name evidence="2" type="ORF">SPIL2461_LOCUS14386</name>
</gene>
<evidence type="ECO:0000256" key="1">
    <source>
        <dbReference type="SAM" id="MobiDB-lite"/>
    </source>
</evidence>
<feature type="compositionally biased region" description="Basic and acidic residues" evidence="1">
    <location>
        <begin position="49"/>
        <end position="77"/>
    </location>
</feature>
<feature type="non-terminal residue" evidence="2">
    <location>
        <position position="1"/>
    </location>
</feature>